<evidence type="ECO:0000313" key="2">
    <source>
        <dbReference type="Proteomes" id="UP000199207"/>
    </source>
</evidence>
<protein>
    <recommendedName>
        <fullName evidence="3">N-acetyltransferase domain-containing protein</fullName>
    </recommendedName>
</protein>
<gene>
    <name evidence="1" type="ORF">SAMN05421773_12433</name>
</gene>
<evidence type="ECO:0000313" key="1">
    <source>
        <dbReference type="EMBL" id="SFD69638.1"/>
    </source>
</evidence>
<reference evidence="1 2" key="1">
    <citation type="submission" date="2016-10" db="EMBL/GenBank/DDBJ databases">
        <authorList>
            <person name="de Groot N.N."/>
        </authorList>
    </citation>
    <scope>NUCLEOTIDE SEQUENCE [LARGE SCALE GENOMIC DNA]</scope>
    <source>
        <strain evidence="1 2">CGMCC 4.5739</strain>
    </source>
</reference>
<name>A0A1I1UJ34_9ACTN</name>
<evidence type="ECO:0008006" key="3">
    <source>
        <dbReference type="Google" id="ProtNLM"/>
    </source>
</evidence>
<dbReference type="Proteomes" id="UP000199207">
    <property type="component" value="Unassembled WGS sequence"/>
</dbReference>
<dbReference type="OrthoDB" id="342444at2"/>
<dbReference type="SUPFAM" id="SSF55729">
    <property type="entry name" value="Acyl-CoA N-acyltransferases (Nat)"/>
    <property type="match status" value="1"/>
</dbReference>
<dbReference type="STRING" id="910347.SAMN05421773_12433"/>
<proteinExistence type="predicted"/>
<dbReference type="Gene3D" id="3.40.630.30">
    <property type="match status" value="1"/>
</dbReference>
<dbReference type="RefSeq" id="WP_093841492.1">
    <property type="nucleotide sequence ID" value="NZ_FOLM01000024.1"/>
</dbReference>
<sequence length="251" mass="27778">MDVRIVTVAERPELKSSFADAETEPWPAFMNEDPMAMLYYSDVRTAHPEYGLIAYDADEPDQAIARAFCVPFAWDGDPALGELPADGWDGAIWRSARDRQTGRRPNIVSALEITVPTHLQGTGLSGRMLAAMRDNARRLGFGHLIAPVRPNHKHLVPDLPIEEYAGLVREDGLPQDPWLRVHVRAGGRIVATCTRAMVIPGTPAEWRAWTGLPFDESGPVVVPGALVPVHCSVEHDYAVYVEPGVWVHHRL</sequence>
<accession>A0A1I1UJ34</accession>
<dbReference type="EMBL" id="FOLM01000024">
    <property type="protein sequence ID" value="SFD69638.1"/>
    <property type="molecule type" value="Genomic_DNA"/>
</dbReference>
<dbReference type="AlphaFoldDB" id="A0A1I1UJ34"/>
<dbReference type="InterPro" id="IPR016181">
    <property type="entry name" value="Acyl_CoA_acyltransferase"/>
</dbReference>
<organism evidence="1 2">
    <name type="scientific">Streptomyces aidingensis</name>
    <dbReference type="NCBI Taxonomy" id="910347"/>
    <lineage>
        <taxon>Bacteria</taxon>
        <taxon>Bacillati</taxon>
        <taxon>Actinomycetota</taxon>
        <taxon>Actinomycetes</taxon>
        <taxon>Kitasatosporales</taxon>
        <taxon>Streptomycetaceae</taxon>
        <taxon>Streptomyces</taxon>
    </lineage>
</organism>
<keyword evidence="2" id="KW-1185">Reference proteome</keyword>